<evidence type="ECO:0000313" key="1">
    <source>
        <dbReference type="EMBL" id="GFQ67665.1"/>
    </source>
</evidence>
<dbReference type="EMBL" id="BMAO01020478">
    <property type="protein sequence ID" value="GFQ67665.1"/>
    <property type="molecule type" value="Genomic_DNA"/>
</dbReference>
<gene>
    <name evidence="1" type="ORF">TNCT_736821</name>
</gene>
<comment type="caution">
    <text evidence="1">The sequence shown here is derived from an EMBL/GenBank/DDBJ whole genome shotgun (WGS) entry which is preliminary data.</text>
</comment>
<evidence type="ECO:0000313" key="2">
    <source>
        <dbReference type="Proteomes" id="UP000887116"/>
    </source>
</evidence>
<dbReference type="Proteomes" id="UP000887116">
    <property type="component" value="Unassembled WGS sequence"/>
</dbReference>
<dbReference type="AlphaFoldDB" id="A0A8X6HYP1"/>
<sequence>MVEMNRLKVFVGYFTHFFQPFHYNAQHQIIPQREMEFLPFVVNCSTRNSILKQSGTMPIFFVFFLQKKSHVHK</sequence>
<organism evidence="1 2">
    <name type="scientific">Trichonephila clavata</name>
    <name type="common">Joro spider</name>
    <name type="synonym">Nephila clavata</name>
    <dbReference type="NCBI Taxonomy" id="2740835"/>
    <lineage>
        <taxon>Eukaryota</taxon>
        <taxon>Metazoa</taxon>
        <taxon>Ecdysozoa</taxon>
        <taxon>Arthropoda</taxon>
        <taxon>Chelicerata</taxon>
        <taxon>Arachnida</taxon>
        <taxon>Araneae</taxon>
        <taxon>Araneomorphae</taxon>
        <taxon>Entelegynae</taxon>
        <taxon>Araneoidea</taxon>
        <taxon>Nephilidae</taxon>
        <taxon>Trichonephila</taxon>
    </lineage>
</organism>
<name>A0A8X6HYP1_TRICU</name>
<proteinExistence type="predicted"/>
<accession>A0A8X6HYP1</accession>
<protein>
    <submittedName>
        <fullName evidence="1">Uncharacterized protein</fullName>
    </submittedName>
</protein>
<reference evidence="1" key="1">
    <citation type="submission" date="2020-07" db="EMBL/GenBank/DDBJ databases">
        <title>Multicomponent nature underlies the extraordinary mechanical properties of spider dragline silk.</title>
        <authorList>
            <person name="Kono N."/>
            <person name="Nakamura H."/>
            <person name="Mori M."/>
            <person name="Yoshida Y."/>
            <person name="Ohtoshi R."/>
            <person name="Malay A.D."/>
            <person name="Moran D.A.P."/>
            <person name="Tomita M."/>
            <person name="Numata K."/>
            <person name="Arakawa K."/>
        </authorList>
    </citation>
    <scope>NUCLEOTIDE SEQUENCE</scope>
</reference>
<keyword evidence="2" id="KW-1185">Reference proteome</keyword>